<dbReference type="AlphaFoldDB" id="A0A426YV11"/>
<comment type="caution">
    <text evidence="1">The sequence shown here is derived from an EMBL/GenBank/DDBJ whole genome shotgun (WGS) entry which is preliminary data.</text>
</comment>
<name>A0A426YV11_ENSVE</name>
<sequence>MNRLGWRWIMGIGYNSCVLRLEGCPKDNVIGGSKNGRVLVCCEKKNDKSKVLLTTSREIRTQPCWSPIKPVLLKSALSSRLKFPELREPGLQLLISLGVSWKNLS</sequence>
<dbReference type="EMBL" id="AMZH03010024">
    <property type="protein sequence ID" value="RRT55577.1"/>
    <property type="molecule type" value="Genomic_DNA"/>
</dbReference>
<protein>
    <submittedName>
        <fullName evidence="1">Uncharacterized protein</fullName>
    </submittedName>
</protein>
<dbReference type="Proteomes" id="UP000287651">
    <property type="component" value="Unassembled WGS sequence"/>
</dbReference>
<organism evidence="1 2">
    <name type="scientific">Ensete ventricosum</name>
    <name type="common">Abyssinian banana</name>
    <name type="synonym">Musa ensete</name>
    <dbReference type="NCBI Taxonomy" id="4639"/>
    <lineage>
        <taxon>Eukaryota</taxon>
        <taxon>Viridiplantae</taxon>
        <taxon>Streptophyta</taxon>
        <taxon>Embryophyta</taxon>
        <taxon>Tracheophyta</taxon>
        <taxon>Spermatophyta</taxon>
        <taxon>Magnoliopsida</taxon>
        <taxon>Liliopsida</taxon>
        <taxon>Zingiberales</taxon>
        <taxon>Musaceae</taxon>
        <taxon>Ensete</taxon>
    </lineage>
</organism>
<gene>
    <name evidence="1" type="ORF">B296_00018812</name>
</gene>
<evidence type="ECO:0000313" key="1">
    <source>
        <dbReference type="EMBL" id="RRT55577.1"/>
    </source>
</evidence>
<accession>A0A426YV11</accession>
<evidence type="ECO:0000313" key="2">
    <source>
        <dbReference type="Proteomes" id="UP000287651"/>
    </source>
</evidence>
<reference evidence="1 2" key="1">
    <citation type="journal article" date="2014" name="Agronomy (Basel)">
        <title>A Draft Genome Sequence for Ensete ventricosum, the Drought-Tolerant Tree Against Hunger.</title>
        <authorList>
            <person name="Harrison J."/>
            <person name="Moore K.A."/>
            <person name="Paszkiewicz K."/>
            <person name="Jones T."/>
            <person name="Grant M."/>
            <person name="Ambacheew D."/>
            <person name="Muzemil S."/>
            <person name="Studholme D.J."/>
        </authorList>
    </citation>
    <scope>NUCLEOTIDE SEQUENCE [LARGE SCALE GENOMIC DNA]</scope>
</reference>
<proteinExistence type="predicted"/>